<evidence type="ECO:0000256" key="1">
    <source>
        <dbReference type="SAM" id="MobiDB-lite"/>
    </source>
</evidence>
<gene>
    <name evidence="3" type="ORF">CPB83DRAFT_888849</name>
</gene>
<comment type="caution">
    <text evidence="3">The sequence shown here is derived from an EMBL/GenBank/DDBJ whole genome shotgun (WGS) entry which is preliminary data.</text>
</comment>
<feature type="compositionally biased region" description="Basic residues" evidence="1">
    <location>
        <begin position="62"/>
        <end position="71"/>
    </location>
</feature>
<keyword evidence="4" id="KW-1185">Reference proteome</keyword>
<feature type="compositionally biased region" description="Basic and acidic residues" evidence="1">
    <location>
        <begin position="101"/>
        <end position="111"/>
    </location>
</feature>
<organism evidence="3 4">
    <name type="scientific">Crepidotus variabilis</name>
    <dbReference type="NCBI Taxonomy" id="179855"/>
    <lineage>
        <taxon>Eukaryota</taxon>
        <taxon>Fungi</taxon>
        <taxon>Dikarya</taxon>
        <taxon>Basidiomycota</taxon>
        <taxon>Agaricomycotina</taxon>
        <taxon>Agaricomycetes</taxon>
        <taxon>Agaricomycetidae</taxon>
        <taxon>Agaricales</taxon>
        <taxon>Agaricineae</taxon>
        <taxon>Crepidotaceae</taxon>
        <taxon>Crepidotus</taxon>
    </lineage>
</organism>
<evidence type="ECO:0000313" key="3">
    <source>
        <dbReference type="EMBL" id="KAF9534899.1"/>
    </source>
</evidence>
<name>A0A9P6ETS9_9AGAR</name>
<feature type="domain" description="WKF" evidence="2">
    <location>
        <begin position="123"/>
        <end position="176"/>
    </location>
</feature>
<dbReference type="EMBL" id="MU157825">
    <property type="protein sequence ID" value="KAF9534899.1"/>
    <property type="molecule type" value="Genomic_DNA"/>
</dbReference>
<dbReference type="PANTHER" id="PTHR22306">
    <property type="entry name" value="CHROMOSOME 7 OPEN READING FRAME 50"/>
    <property type="match status" value="1"/>
</dbReference>
<dbReference type="Proteomes" id="UP000807306">
    <property type="component" value="Unassembled WGS sequence"/>
</dbReference>
<dbReference type="OrthoDB" id="10261563at2759"/>
<evidence type="ECO:0000313" key="4">
    <source>
        <dbReference type="Proteomes" id="UP000807306"/>
    </source>
</evidence>
<dbReference type="AlphaFoldDB" id="A0A9P6ETS9"/>
<feature type="region of interest" description="Disordered" evidence="1">
    <location>
        <begin position="1"/>
        <end position="118"/>
    </location>
</feature>
<protein>
    <recommendedName>
        <fullName evidence="2">WKF domain-containing protein</fullName>
    </recommendedName>
</protein>
<dbReference type="Pfam" id="PF10180">
    <property type="entry name" value="WKF"/>
    <property type="match status" value="1"/>
</dbReference>
<dbReference type="PANTHER" id="PTHR22306:SF2">
    <property type="entry name" value="CHROMOSOME 7 OPEN READING FRAME 50"/>
    <property type="match status" value="1"/>
</dbReference>
<dbReference type="InterPro" id="IPR019327">
    <property type="entry name" value="WKF"/>
</dbReference>
<reference evidence="3" key="1">
    <citation type="submission" date="2020-11" db="EMBL/GenBank/DDBJ databases">
        <authorList>
            <consortium name="DOE Joint Genome Institute"/>
            <person name="Ahrendt S."/>
            <person name="Riley R."/>
            <person name="Andreopoulos W."/>
            <person name="Labutti K."/>
            <person name="Pangilinan J."/>
            <person name="Ruiz-Duenas F.J."/>
            <person name="Barrasa J.M."/>
            <person name="Sanchez-Garcia M."/>
            <person name="Camarero S."/>
            <person name="Miyauchi S."/>
            <person name="Serrano A."/>
            <person name="Linde D."/>
            <person name="Babiker R."/>
            <person name="Drula E."/>
            <person name="Ayuso-Fernandez I."/>
            <person name="Pacheco R."/>
            <person name="Padilla G."/>
            <person name="Ferreira P."/>
            <person name="Barriuso J."/>
            <person name="Kellner H."/>
            <person name="Castanera R."/>
            <person name="Alfaro M."/>
            <person name="Ramirez L."/>
            <person name="Pisabarro A.G."/>
            <person name="Kuo A."/>
            <person name="Tritt A."/>
            <person name="Lipzen A."/>
            <person name="He G."/>
            <person name="Yan M."/>
            <person name="Ng V."/>
            <person name="Cullen D."/>
            <person name="Martin F."/>
            <person name="Rosso M.-N."/>
            <person name="Henrissat B."/>
            <person name="Hibbett D."/>
            <person name="Martinez A.T."/>
            <person name="Grigoriev I.V."/>
        </authorList>
    </citation>
    <scope>NUCLEOTIDE SEQUENCE</scope>
    <source>
        <strain evidence="3">CBS 506.95</strain>
    </source>
</reference>
<accession>A0A9P6ETS9</accession>
<proteinExistence type="predicted"/>
<evidence type="ECO:0000259" key="2">
    <source>
        <dbReference type="Pfam" id="PF10180"/>
    </source>
</evidence>
<sequence>MSKLAASVATSSPLDKGKKLKNNVGFVKATLLTGDCTEKKKKRSKQKTELAGADDENASVKPPKKEKKRKRKDENLEKLNTAVPAEPDIVDEPPRKKRKNRTEFSDPREDASLSGQTRNALEYAFTQLNKPKKWKFSKARQNWIIRNVPDSYFPLALSYLAKVQGGSRNKLKEIAQGHLKPKPSTLDTPAKIIESVTSPEFIELPPKAKKVTFGPLVNVAPKPGVLVDKPLVKETDTNKPDSEEIRRGRAQNVLKALEGSPD</sequence>